<accession>A0AAP0C751</accession>
<name>A0AAP0C751_9ASTR</name>
<keyword evidence="1" id="KW-1133">Transmembrane helix</keyword>
<evidence type="ECO:0000256" key="1">
    <source>
        <dbReference type="SAM" id="Phobius"/>
    </source>
</evidence>
<keyword evidence="3" id="KW-1185">Reference proteome</keyword>
<reference evidence="2 3" key="1">
    <citation type="submission" date="2024-04" db="EMBL/GenBank/DDBJ databases">
        <title>The reference genome of an endangered Asteraceae, Deinandra increscens subsp. villosa, native to the Central Coast of California.</title>
        <authorList>
            <person name="Guilliams M."/>
            <person name="Hasenstab-Lehman K."/>
            <person name="Meyer R."/>
            <person name="Mcevoy S."/>
        </authorList>
    </citation>
    <scope>NUCLEOTIDE SEQUENCE [LARGE SCALE GENOMIC DNA]</scope>
    <source>
        <tissue evidence="2">Leaf</tissue>
    </source>
</reference>
<keyword evidence="1" id="KW-0812">Transmembrane</keyword>
<gene>
    <name evidence="2" type="ORF">SSX86_032433</name>
</gene>
<proteinExistence type="predicted"/>
<keyword evidence="1" id="KW-0472">Membrane</keyword>
<dbReference type="Proteomes" id="UP001408789">
    <property type="component" value="Unassembled WGS sequence"/>
</dbReference>
<sequence length="156" mass="17286">MCGTRYGSFFDIVCGKVEHEGRLDTPRSSIVLQRCCNTHDEGVEVATGGEVVVATGGGVENLGKLKVEAFFLFYLLFLVPAVLRIYHHTMASRFNYPISGKNGHLSGSSPDGFEEVVIATILQETVHLAIDDIWQVFKLQRSTLMNDFFRTAANIE</sequence>
<feature type="non-terminal residue" evidence="2">
    <location>
        <position position="156"/>
    </location>
</feature>
<dbReference type="AlphaFoldDB" id="A0AAP0C751"/>
<organism evidence="2 3">
    <name type="scientific">Deinandra increscens subsp. villosa</name>
    <dbReference type="NCBI Taxonomy" id="3103831"/>
    <lineage>
        <taxon>Eukaryota</taxon>
        <taxon>Viridiplantae</taxon>
        <taxon>Streptophyta</taxon>
        <taxon>Embryophyta</taxon>
        <taxon>Tracheophyta</taxon>
        <taxon>Spermatophyta</taxon>
        <taxon>Magnoliopsida</taxon>
        <taxon>eudicotyledons</taxon>
        <taxon>Gunneridae</taxon>
        <taxon>Pentapetalae</taxon>
        <taxon>asterids</taxon>
        <taxon>campanulids</taxon>
        <taxon>Asterales</taxon>
        <taxon>Asteraceae</taxon>
        <taxon>Asteroideae</taxon>
        <taxon>Heliantheae alliance</taxon>
        <taxon>Madieae</taxon>
        <taxon>Madiinae</taxon>
        <taxon>Deinandra</taxon>
    </lineage>
</organism>
<feature type="transmembrane region" description="Helical" evidence="1">
    <location>
        <begin position="69"/>
        <end position="86"/>
    </location>
</feature>
<protein>
    <submittedName>
        <fullName evidence="2">Uncharacterized protein</fullName>
    </submittedName>
</protein>
<evidence type="ECO:0000313" key="2">
    <source>
        <dbReference type="EMBL" id="KAK9048602.1"/>
    </source>
</evidence>
<evidence type="ECO:0000313" key="3">
    <source>
        <dbReference type="Proteomes" id="UP001408789"/>
    </source>
</evidence>
<dbReference type="EMBL" id="JBCNJP010011252">
    <property type="protein sequence ID" value="KAK9048602.1"/>
    <property type="molecule type" value="Genomic_DNA"/>
</dbReference>
<comment type="caution">
    <text evidence="2">The sequence shown here is derived from an EMBL/GenBank/DDBJ whole genome shotgun (WGS) entry which is preliminary data.</text>
</comment>